<dbReference type="AlphaFoldDB" id="A0AAQ3L7T9"/>
<sequence length="332" mass="37192">MAKVKGVFLLNDYGLNRIYGDDELDAIASLVQIERRPVRLDDPADSELLAEAEVAFSGWGAPVLDEDLLRRMPKLKALFYGAGTVRYMITDAFWERGIRLTSAYVANARPVAEFTFAQIILALKKTWQQSLHIREAKAWGRQWDMPGAYFGSRIGVVSLGAIGRMVCERLTALDVEVFAYDPFVSDEDMRKIGARKASLNKLCETCDVITLHAPQLDETIGMIREEHFKMMKPGATIINTARGAIIDHPAMIKVLQERTDIVALLDVTDPEPPEPGSLLYTLPNVVMTPHIAGSMGRECRRMARLAIDECRRYLKNESALHPITIDNFSRLA</sequence>
<dbReference type="SUPFAM" id="SSF51735">
    <property type="entry name" value="NAD(P)-binding Rossmann-fold domains"/>
    <property type="match status" value="1"/>
</dbReference>
<dbReference type="RefSeq" id="WP_317831295.1">
    <property type="nucleotide sequence ID" value="NZ_CP136920.1"/>
</dbReference>
<evidence type="ECO:0000259" key="5">
    <source>
        <dbReference type="Pfam" id="PF02826"/>
    </source>
</evidence>
<evidence type="ECO:0000256" key="3">
    <source>
        <dbReference type="RuleBase" id="RU003719"/>
    </source>
</evidence>
<keyword evidence="7" id="KW-1185">Reference proteome</keyword>
<dbReference type="GO" id="GO:0005829">
    <property type="term" value="C:cytosol"/>
    <property type="evidence" value="ECO:0007669"/>
    <property type="project" value="TreeGrafter"/>
</dbReference>
<evidence type="ECO:0000313" key="6">
    <source>
        <dbReference type="EMBL" id="WOO39412.1"/>
    </source>
</evidence>
<dbReference type="PANTHER" id="PTHR10996:SF178">
    <property type="entry name" value="2-HYDROXYACID DEHYDROGENASE YGL185C-RELATED"/>
    <property type="match status" value="1"/>
</dbReference>
<organism evidence="6 7">
    <name type="scientific">Rubellicoccus peritrichatus</name>
    <dbReference type="NCBI Taxonomy" id="3080537"/>
    <lineage>
        <taxon>Bacteria</taxon>
        <taxon>Pseudomonadati</taxon>
        <taxon>Verrucomicrobiota</taxon>
        <taxon>Opitutia</taxon>
        <taxon>Puniceicoccales</taxon>
        <taxon>Cerasicoccaceae</taxon>
        <taxon>Rubellicoccus</taxon>
    </lineage>
</organism>
<dbReference type="GO" id="GO:0051287">
    <property type="term" value="F:NAD binding"/>
    <property type="evidence" value="ECO:0007669"/>
    <property type="project" value="InterPro"/>
</dbReference>
<dbReference type="Pfam" id="PF00389">
    <property type="entry name" value="2-Hacid_dh"/>
    <property type="match status" value="1"/>
</dbReference>
<gene>
    <name evidence="6" type="ORF">RZN69_12375</name>
</gene>
<reference evidence="6 7" key="1">
    <citation type="submission" date="2023-10" db="EMBL/GenBank/DDBJ databases">
        <title>Rubellicoccus peritrichatus gen. nov., sp. nov., isolated from an algae of coral reef tank.</title>
        <authorList>
            <person name="Luo J."/>
        </authorList>
    </citation>
    <scope>NUCLEOTIDE SEQUENCE [LARGE SCALE GENOMIC DNA]</scope>
    <source>
        <strain evidence="6 7">CR14</strain>
    </source>
</reference>
<keyword evidence="2" id="KW-0520">NAD</keyword>
<evidence type="ECO:0000256" key="1">
    <source>
        <dbReference type="ARBA" id="ARBA00023002"/>
    </source>
</evidence>
<evidence type="ECO:0000259" key="4">
    <source>
        <dbReference type="Pfam" id="PF00389"/>
    </source>
</evidence>
<dbReference type="PANTHER" id="PTHR10996">
    <property type="entry name" value="2-HYDROXYACID DEHYDROGENASE-RELATED"/>
    <property type="match status" value="1"/>
</dbReference>
<dbReference type="Proteomes" id="UP001304300">
    <property type="component" value="Chromosome"/>
</dbReference>
<dbReference type="GO" id="GO:0030267">
    <property type="term" value="F:glyoxylate reductase (NADPH) activity"/>
    <property type="evidence" value="ECO:0007669"/>
    <property type="project" value="TreeGrafter"/>
</dbReference>
<comment type="similarity">
    <text evidence="3">Belongs to the D-isomer specific 2-hydroxyacid dehydrogenase family.</text>
</comment>
<accession>A0AAQ3L7T9</accession>
<dbReference type="Pfam" id="PF02826">
    <property type="entry name" value="2-Hacid_dh_C"/>
    <property type="match status" value="1"/>
</dbReference>
<feature type="domain" description="D-isomer specific 2-hydroxyacid dehydrogenase catalytic" evidence="4">
    <location>
        <begin position="51"/>
        <end position="323"/>
    </location>
</feature>
<dbReference type="SUPFAM" id="SSF52283">
    <property type="entry name" value="Formate/glycerate dehydrogenase catalytic domain-like"/>
    <property type="match status" value="1"/>
</dbReference>
<name>A0AAQ3L7T9_9BACT</name>
<evidence type="ECO:0000256" key="2">
    <source>
        <dbReference type="ARBA" id="ARBA00023027"/>
    </source>
</evidence>
<keyword evidence="1 3" id="KW-0560">Oxidoreductase</keyword>
<dbReference type="GO" id="GO:0016618">
    <property type="term" value="F:hydroxypyruvate reductase [NAD(P)H] activity"/>
    <property type="evidence" value="ECO:0007669"/>
    <property type="project" value="TreeGrafter"/>
</dbReference>
<dbReference type="CDD" id="cd12167">
    <property type="entry name" value="2-Hacid_dh_8"/>
    <property type="match status" value="1"/>
</dbReference>
<evidence type="ECO:0000313" key="7">
    <source>
        <dbReference type="Proteomes" id="UP001304300"/>
    </source>
</evidence>
<dbReference type="KEGG" id="puo:RZN69_12375"/>
<dbReference type="InterPro" id="IPR036291">
    <property type="entry name" value="NAD(P)-bd_dom_sf"/>
</dbReference>
<protein>
    <submittedName>
        <fullName evidence="6">Hydroxyacid dehydrogenase</fullName>
    </submittedName>
</protein>
<dbReference type="InterPro" id="IPR006139">
    <property type="entry name" value="D-isomer_2_OHA_DH_cat_dom"/>
</dbReference>
<feature type="domain" description="D-isomer specific 2-hydroxyacid dehydrogenase NAD-binding" evidence="5">
    <location>
        <begin position="120"/>
        <end position="292"/>
    </location>
</feature>
<dbReference type="InterPro" id="IPR050223">
    <property type="entry name" value="D-isomer_2-hydroxyacid_DH"/>
</dbReference>
<proteinExistence type="inferred from homology"/>
<dbReference type="EMBL" id="CP136920">
    <property type="protein sequence ID" value="WOO39412.1"/>
    <property type="molecule type" value="Genomic_DNA"/>
</dbReference>
<dbReference type="InterPro" id="IPR006140">
    <property type="entry name" value="D-isomer_DH_NAD-bd"/>
</dbReference>
<dbReference type="Gene3D" id="3.40.50.720">
    <property type="entry name" value="NAD(P)-binding Rossmann-like Domain"/>
    <property type="match status" value="2"/>
</dbReference>